<dbReference type="CDD" id="cd01428">
    <property type="entry name" value="ADK"/>
    <property type="match status" value="1"/>
</dbReference>
<dbReference type="PROSITE" id="PS00113">
    <property type="entry name" value="ADENYLATE_KINASE"/>
    <property type="match status" value="1"/>
</dbReference>
<keyword evidence="1 5" id="KW-0808">Transferase</keyword>
<evidence type="ECO:0000256" key="2">
    <source>
        <dbReference type="ARBA" id="ARBA00022727"/>
    </source>
</evidence>
<keyword evidence="5" id="KW-0963">Cytoplasm</keyword>
<feature type="binding site" evidence="5">
    <location>
        <position position="159"/>
    </location>
    <ligand>
        <name>AMP</name>
        <dbReference type="ChEBI" id="CHEBI:456215"/>
    </ligand>
</feature>
<feature type="binding site" evidence="5">
    <location>
        <position position="147"/>
    </location>
    <ligand>
        <name>AMP</name>
        <dbReference type="ChEBI" id="CHEBI:456215"/>
    </ligand>
</feature>
<evidence type="ECO:0000256" key="4">
    <source>
        <dbReference type="ARBA" id="ARBA00022777"/>
    </source>
</evidence>
<comment type="catalytic activity">
    <reaction evidence="5 7">
        <text>AMP + ATP = 2 ADP</text>
        <dbReference type="Rhea" id="RHEA:12973"/>
        <dbReference type="ChEBI" id="CHEBI:30616"/>
        <dbReference type="ChEBI" id="CHEBI:456215"/>
        <dbReference type="ChEBI" id="CHEBI:456216"/>
        <dbReference type="EC" id="2.7.4.3"/>
    </reaction>
</comment>
<comment type="caution">
    <text evidence="5">Lacks conserved residue(s) required for the propagation of feature annotation.</text>
</comment>
<dbReference type="RefSeq" id="WP_013943462.1">
    <property type="nucleotide sequence ID" value="NC_015713.1"/>
</dbReference>
<dbReference type="STRING" id="331113.SNE_A11180"/>
<feature type="binding site" evidence="5">
    <location>
        <position position="110"/>
    </location>
    <ligand>
        <name>AMP</name>
        <dbReference type="ChEBI" id="CHEBI:456215"/>
    </ligand>
</feature>
<evidence type="ECO:0000256" key="1">
    <source>
        <dbReference type="ARBA" id="ARBA00022679"/>
    </source>
</evidence>
<dbReference type="EC" id="2.7.4.3" evidence="5 7"/>
<proteinExistence type="inferred from homology"/>
<dbReference type="EMBL" id="FR872582">
    <property type="protein sequence ID" value="CCB88995.1"/>
    <property type="molecule type" value="Genomic_DNA"/>
</dbReference>
<dbReference type="InterPro" id="IPR027417">
    <property type="entry name" value="P-loop_NTPase"/>
</dbReference>
<keyword evidence="5 7" id="KW-0067">ATP-binding</keyword>
<evidence type="ECO:0000256" key="6">
    <source>
        <dbReference type="RuleBase" id="RU003330"/>
    </source>
</evidence>
<dbReference type="InterPro" id="IPR033690">
    <property type="entry name" value="Adenylat_kinase_CS"/>
</dbReference>
<dbReference type="PRINTS" id="PR00094">
    <property type="entry name" value="ADENYLTKNASE"/>
</dbReference>
<dbReference type="AlphaFoldDB" id="F8L877"/>
<organism evidence="8 9">
    <name type="scientific">Simkania negevensis (strain ATCC VR-1471 / DSM 27360 / Z)</name>
    <dbReference type="NCBI Taxonomy" id="331113"/>
    <lineage>
        <taxon>Bacteria</taxon>
        <taxon>Pseudomonadati</taxon>
        <taxon>Chlamydiota</taxon>
        <taxon>Chlamydiia</taxon>
        <taxon>Parachlamydiales</taxon>
        <taxon>Simkaniaceae</taxon>
        <taxon>Simkania</taxon>
    </lineage>
</organism>
<comment type="domain">
    <text evidence="5">Consists of three domains, a large central CORE domain and two small peripheral domains, NMPbind and LID, which undergo movements during catalysis. The LID domain closes over the site of phosphoryl transfer upon ATP binding. Assembling and dissambling the active center during each catalytic cycle provides an effective means to prevent ATP hydrolysis.</text>
</comment>
<accession>F8L877</accession>
<dbReference type="SUPFAM" id="SSF52540">
    <property type="entry name" value="P-loop containing nucleoside triphosphate hydrolases"/>
    <property type="match status" value="1"/>
</dbReference>
<dbReference type="HAMAP" id="MF_00235">
    <property type="entry name" value="Adenylate_kinase_Adk"/>
    <property type="match status" value="1"/>
</dbReference>
<dbReference type="GO" id="GO:0044209">
    <property type="term" value="P:AMP salvage"/>
    <property type="evidence" value="ECO:0007669"/>
    <property type="project" value="UniProtKB-UniRule"/>
</dbReference>
<feature type="binding site" evidence="5">
    <location>
        <begin position="68"/>
        <end position="70"/>
    </location>
    <ligand>
        <name>AMP</name>
        <dbReference type="ChEBI" id="CHEBI:456215"/>
    </ligand>
</feature>
<dbReference type="Proteomes" id="UP000000496">
    <property type="component" value="Chromosome gsn.131"/>
</dbReference>
<keyword evidence="4 5" id="KW-0418">Kinase</keyword>
<feature type="binding site" evidence="5">
    <location>
        <position position="43"/>
    </location>
    <ligand>
        <name>AMP</name>
        <dbReference type="ChEBI" id="CHEBI:456215"/>
    </ligand>
</feature>
<comment type="similarity">
    <text evidence="5 6">Belongs to the adenylate kinase family.</text>
</comment>
<evidence type="ECO:0000256" key="5">
    <source>
        <dbReference type="HAMAP-Rule" id="MF_00235"/>
    </source>
</evidence>
<keyword evidence="3 5" id="KW-0547">Nucleotide-binding</keyword>
<comment type="subunit">
    <text evidence="5 7">Monomer.</text>
</comment>
<dbReference type="Gene3D" id="3.40.50.300">
    <property type="entry name" value="P-loop containing nucleotide triphosphate hydrolases"/>
    <property type="match status" value="1"/>
</dbReference>
<keyword evidence="2 5" id="KW-0545">Nucleotide biosynthesis</keyword>
<evidence type="ECO:0000256" key="3">
    <source>
        <dbReference type="ARBA" id="ARBA00022741"/>
    </source>
</evidence>
<feature type="binding site" evidence="5">
    <location>
        <position position="141"/>
    </location>
    <ligand>
        <name>ATP</name>
        <dbReference type="ChEBI" id="CHEBI:30616"/>
    </ligand>
</feature>
<evidence type="ECO:0000313" key="8">
    <source>
        <dbReference type="EMBL" id="CCB88995.1"/>
    </source>
</evidence>
<comment type="pathway">
    <text evidence="5">Purine metabolism; AMP biosynthesis via salvage pathway; AMP from ADP: step 1/1.</text>
</comment>
<dbReference type="OrthoDB" id="9805030at2"/>
<dbReference type="UniPathway" id="UPA00588">
    <property type="reaction ID" value="UER00649"/>
</dbReference>
<comment type="subcellular location">
    <subcellularLocation>
        <location evidence="5 7">Cytoplasm</location>
    </subcellularLocation>
</comment>
<keyword evidence="9" id="KW-1185">Reference proteome</keyword>
<reference evidence="8 9" key="1">
    <citation type="journal article" date="2011" name="Mol. Biol. Evol.">
        <title>Unity in variety--the pan-genome of the Chlamydiae.</title>
        <authorList>
            <person name="Collingro A."/>
            <person name="Tischler P."/>
            <person name="Weinmaier T."/>
            <person name="Penz T."/>
            <person name="Heinz E."/>
            <person name="Brunham R.C."/>
            <person name="Read T.D."/>
            <person name="Bavoil P.M."/>
            <person name="Sachse K."/>
            <person name="Kahane S."/>
            <person name="Friedman M.G."/>
            <person name="Rattei T."/>
            <person name="Myers G.S."/>
            <person name="Horn M."/>
        </authorList>
    </citation>
    <scope>NUCLEOTIDE SEQUENCE [LARGE SCALE GENOMIC DNA]</scope>
    <source>
        <strain evidence="9">ATCC VR-1471 / Z</strain>
    </source>
</reference>
<dbReference type="KEGG" id="sng:SNE_A11180"/>
<dbReference type="eggNOG" id="COG0563">
    <property type="taxonomic scope" value="Bacteria"/>
</dbReference>
<dbReference type="Pfam" id="PF00406">
    <property type="entry name" value="ADK"/>
    <property type="match status" value="1"/>
</dbReference>
<evidence type="ECO:0000313" key="9">
    <source>
        <dbReference type="Proteomes" id="UP000000496"/>
    </source>
</evidence>
<name>F8L877_SIMNZ</name>
<comment type="function">
    <text evidence="5">Catalyzes the reversible transfer of the terminal phosphate group between ATP and AMP. Plays an important role in cellular energy homeostasis and in adenine nucleotide metabolism.</text>
</comment>
<sequence length="204" mass="23355">MRKVISEVKEKLRAVLIFGPPGSGKGTQGKFLSSAGNHYHLSSGDIFRGLSPESPAGKVYHSYASEGKLVPDEITIEIWHHYVMGLIATNRYFPDEQLILLDGIPRTKHQAEILDSYVEVQKIILLESKSKDVLVQRLKRRALIERRFDDSDEKVLRSRMEIYEQETIPVLAHYPEEKIVRFDAELRPLEVLRDILTSLCEILS</sequence>
<protein>
    <recommendedName>
        <fullName evidence="5 7">Adenylate kinase</fullName>
        <shortName evidence="5">AK</shortName>
        <ecNumber evidence="5 7">2.7.4.3</ecNumber>
    </recommendedName>
    <alternativeName>
        <fullName evidence="5">ATP-AMP transphosphorylase</fullName>
    </alternativeName>
    <alternativeName>
        <fullName evidence="5">ATP:AMP phosphotransferase</fullName>
    </alternativeName>
    <alternativeName>
        <fullName evidence="5">Adenylate monophosphate kinase</fullName>
    </alternativeName>
</protein>
<dbReference type="GO" id="GO:0005737">
    <property type="term" value="C:cytoplasm"/>
    <property type="evidence" value="ECO:0007669"/>
    <property type="project" value="UniProtKB-SubCell"/>
</dbReference>
<dbReference type="HOGENOM" id="CLU_032354_4_2_0"/>
<feature type="binding site" evidence="5">
    <location>
        <begin position="22"/>
        <end position="27"/>
    </location>
    <ligand>
        <name>ATP</name>
        <dbReference type="ChEBI" id="CHEBI:30616"/>
    </ligand>
</feature>
<feature type="binding site" evidence="5">
    <location>
        <position position="186"/>
    </location>
    <ligand>
        <name>ATP</name>
        <dbReference type="ChEBI" id="CHEBI:30616"/>
    </ligand>
</feature>
<dbReference type="InterPro" id="IPR000850">
    <property type="entry name" value="Adenylat/UMP-CMP_kin"/>
</dbReference>
<gene>
    <name evidence="8" type="primary">adk-B</name>
    <name evidence="5" type="synonym">adk</name>
    <name evidence="8" type="ordered locus">SNE_A11180</name>
</gene>
<evidence type="ECO:0000256" key="7">
    <source>
        <dbReference type="RuleBase" id="RU003331"/>
    </source>
</evidence>
<dbReference type="GO" id="GO:0005524">
    <property type="term" value="F:ATP binding"/>
    <property type="evidence" value="ECO:0007669"/>
    <property type="project" value="UniProtKB-UniRule"/>
</dbReference>
<dbReference type="GO" id="GO:0004017">
    <property type="term" value="F:AMP kinase activity"/>
    <property type="evidence" value="ECO:0007669"/>
    <property type="project" value="UniProtKB-UniRule"/>
</dbReference>
<feature type="binding site" evidence="5">
    <location>
        <position position="48"/>
    </location>
    <ligand>
        <name>AMP</name>
        <dbReference type="ChEBI" id="CHEBI:456215"/>
    </ligand>
</feature>
<dbReference type="PANTHER" id="PTHR23359">
    <property type="entry name" value="NUCLEOTIDE KINASE"/>
    <property type="match status" value="1"/>
</dbReference>